<feature type="transmembrane region" description="Helical" evidence="1">
    <location>
        <begin position="699"/>
        <end position="719"/>
    </location>
</feature>
<feature type="transmembrane region" description="Helical" evidence="1">
    <location>
        <begin position="21"/>
        <end position="42"/>
    </location>
</feature>
<feature type="transmembrane region" description="Helical" evidence="1">
    <location>
        <begin position="755"/>
        <end position="776"/>
    </location>
</feature>
<dbReference type="EMBL" id="VJMJ01000261">
    <property type="protein sequence ID" value="KAF0724819.1"/>
    <property type="molecule type" value="Genomic_DNA"/>
</dbReference>
<keyword evidence="1" id="KW-0812">Transmembrane</keyword>
<keyword evidence="3" id="KW-1185">Reference proteome</keyword>
<dbReference type="VEuPathDB" id="FungiDB:AeMF1_001834"/>
<feature type="transmembrane region" description="Helical" evidence="1">
    <location>
        <begin position="671"/>
        <end position="692"/>
    </location>
</feature>
<evidence type="ECO:0000313" key="3">
    <source>
        <dbReference type="Proteomes" id="UP000481153"/>
    </source>
</evidence>
<keyword evidence="1" id="KW-1133">Transmembrane helix</keyword>
<sequence length="1141" mass="127933">MMSRVVPYQFGPYLPIHGRKSIIASIAAAYVVASIASGLYFLDSVNTSFSNDIWWPHYNLSAYQAFIIDAANDILATRSTGQWDILSSSISKDYSSPTSSTDVNPSYVRQLLFHELTTIEYAVANLRSLSADQSLGVFTQYCWVDFNQRFEMAHTTLRQARCRQRYMANAATYMESVLRNQNWNEFTLAYGGDGGLFTVTIQDAIQATEEGRLWLARTSTAATTLTETEEVAFWKTANLTKFQLPWHNAFLTGIAESIAIENAWGMTQQIYIKQFSRKKASWTSIILFWSLINDLTSLQALNRSAVRMASNSFVQSPAIDLERLASRMEVDGTYVNQRKLFRSVLGPFNSVDAWFVVSPTELNTLVQNITLPRLTEKLLTFYPIPPSWNFSNATYYGGSPLCVASDGRSYVQQTFDLSDNCASPQPLSMEVSLSTATMALIIMNATKNSSWLIPSICASQTTNLCESFLKASLVIAGNMTVNASLVSAARKAVQNLNVSLMQFAVLPNNSWTLLQQPLIARDTVWRFYGWYYLADWAQSRRSVVLFEGDFASLALMSTRSTLQSFLTSTGYLSSATRIVSLVALYTSSVLTFFALLCGIHLVRLKLHDVCEDNILYFNRVVSFVWVGRPLLLVRGIAALIMLSTSQIELVYVVDQGRSRLEFSPRLWPKTVIVAGESLWVAYVVIDFLQLIWSQRLSKYFVTLGSIFAWAVVVAIELLAPVYPVATLNRQCEAIDMDSSIECSSGLVQIGSFGRVITFIAVQVGCLIFAAAVTVIFQKSPQGMAYRSYQHHILGSAEPYFIVHDSDETKSWSLDPVSCVMAGLIPFTFFNRRHFVFDLKLWVIVKNTSVMPTNSICFTKSEPTLPRDTMVTAKRLRKKYMIWLDKLLLLGGTSYMIAAIIGSILYIQVARVNFANDLSWANFNLTVTHVFLGSWLNEQLALGTDKIVFNLDASDLSYLGEIDPNSPSISMPSTFGSHVQHSEFSSLQAAISSLRTTQACSVPWIFTQYCYLDFSKRWELANSALRQKRCIDMASNGALYLEALLRNVVFAEFLACWGDAFNISIANELAQSKEGREWLTQSAFSSRLSITDEIQIWQSYNLSTFDTQWQNFKSIGIQSTYSIVNAYGPHTLAQSMRNSQAK</sequence>
<evidence type="ECO:0000313" key="2">
    <source>
        <dbReference type="EMBL" id="KAF0724819.1"/>
    </source>
</evidence>
<dbReference type="AlphaFoldDB" id="A0A6G0WC04"/>
<accession>A0A6G0WC04</accession>
<feature type="transmembrane region" description="Helical" evidence="1">
    <location>
        <begin position="623"/>
        <end position="642"/>
    </location>
</feature>
<dbReference type="Proteomes" id="UP000481153">
    <property type="component" value="Unassembled WGS sequence"/>
</dbReference>
<dbReference type="VEuPathDB" id="FungiDB:AeMF1_013445"/>
<reference evidence="2 3" key="1">
    <citation type="submission" date="2019-07" db="EMBL/GenBank/DDBJ databases">
        <title>Genomics analysis of Aphanomyces spp. identifies a new class of oomycete effector associated with host adaptation.</title>
        <authorList>
            <person name="Gaulin E."/>
        </authorList>
    </citation>
    <scope>NUCLEOTIDE SEQUENCE [LARGE SCALE GENOMIC DNA]</scope>
    <source>
        <strain evidence="2 3">ATCC 201684</strain>
    </source>
</reference>
<name>A0A6G0WC04_9STRA</name>
<evidence type="ECO:0000256" key="1">
    <source>
        <dbReference type="SAM" id="Phobius"/>
    </source>
</evidence>
<proteinExistence type="predicted"/>
<feature type="transmembrane region" description="Helical" evidence="1">
    <location>
        <begin position="578"/>
        <end position="602"/>
    </location>
</feature>
<protein>
    <submittedName>
        <fullName evidence="2">Uncharacterized protein</fullName>
    </submittedName>
</protein>
<feature type="transmembrane region" description="Helical" evidence="1">
    <location>
        <begin position="886"/>
        <end position="906"/>
    </location>
</feature>
<keyword evidence="1" id="KW-0472">Membrane</keyword>
<gene>
    <name evidence="2" type="ORF">Ae201684_016568</name>
</gene>
<comment type="caution">
    <text evidence="2">The sequence shown here is derived from an EMBL/GenBank/DDBJ whole genome shotgun (WGS) entry which is preliminary data.</text>
</comment>
<organism evidence="2 3">
    <name type="scientific">Aphanomyces euteiches</name>
    <dbReference type="NCBI Taxonomy" id="100861"/>
    <lineage>
        <taxon>Eukaryota</taxon>
        <taxon>Sar</taxon>
        <taxon>Stramenopiles</taxon>
        <taxon>Oomycota</taxon>
        <taxon>Saprolegniomycetes</taxon>
        <taxon>Saprolegniales</taxon>
        <taxon>Verrucalvaceae</taxon>
        <taxon>Aphanomyces</taxon>
    </lineage>
</organism>